<dbReference type="RefSeq" id="WP_074906446.1">
    <property type="nucleotide sequence ID" value="NZ_FOUB01000049.1"/>
</dbReference>
<evidence type="ECO:0000313" key="3">
    <source>
        <dbReference type="Proteomes" id="UP000183287"/>
    </source>
</evidence>
<dbReference type="Proteomes" id="UP000183287">
    <property type="component" value="Unassembled WGS sequence"/>
</dbReference>
<dbReference type="OrthoDB" id="8549982at2"/>
<protein>
    <recommendedName>
        <fullName evidence="4">YD repeat-containing protein</fullName>
    </recommendedName>
</protein>
<proteinExistence type="predicted"/>
<feature type="chain" id="PRO_5010318687" description="YD repeat-containing protein" evidence="1">
    <location>
        <begin position="20"/>
        <end position="95"/>
    </location>
</feature>
<keyword evidence="1" id="KW-0732">Signal</keyword>
<sequence>MFRILSAIVLMIGFIQTGAADKAKNETRIYHTDSIGTVITDKPSYIIQKDGRILPTDSIGTRDAGSQNQYRIIGDRIYETDSIGTVRPERSPRIK</sequence>
<reference evidence="3" key="1">
    <citation type="submission" date="2016-10" db="EMBL/GenBank/DDBJ databases">
        <authorList>
            <person name="Varghese N."/>
            <person name="Submissions S."/>
        </authorList>
    </citation>
    <scope>NUCLEOTIDE SEQUENCE [LARGE SCALE GENOMIC DNA]</scope>
    <source>
        <strain evidence="3">Nm44</strain>
    </source>
</reference>
<dbReference type="EMBL" id="FOUB01000049">
    <property type="protein sequence ID" value="SFM74483.1"/>
    <property type="molecule type" value="Genomic_DNA"/>
</dbReference>
<accession>A0A1I4TCZ0</accession>
<name>A0A1I4TCZ0_9PROT</name>
<evidence type="ECO:0000256" key="1">
    <source>
        <dbReference type="SAM" id="SignalP"/>
    </source>
</evidence>
<gene>
    <name evidence="2" type="ORF">SAMN05421863_104920</name>
</gene>
<organism evidence="2 3">
    <name type="scientific">Nitrosomonas communis</name>
    <dbReference type="NCBI Taxonomy" id="44574"/>
    <lineage>
        <taxon>Bacteria</taxon>
        <taxon>Pseudomonadati</taxon>
        <taxon>Pseudomonadota</taxon>
        <taxon>Betaproteobacteria</taxon>
        <taxon>Nitrosomonadales</taxon>
        <taxon>Nitrosomonadaceae</taxon>
        <taxon>Nitrosomonas</taxon>
    </lineage>
</organism>
<dbReference type="AlphaFoldDB" id="A0A1I4TCZ0"/>
<evidence type="ECO:0000313" key="2">
    <source>
        <dbReference type="EMBL" id="SFM74483.1"/>
    </source>
</evidence>
<evidence type="ECO:0008006" key="4">
    <source>
        <dbReference type="Google" id="ProtNLM"/>
    </source>
</evidence>
<keyword evidence="3" id="KW-1185">Reference proteome</keyword>
<feature type="signal peptide" evidence="1">
    <location>
        <begin position="1"/>
        <end position="19"/>
    </location>
</feature>